<dbReference type="AlphaFoldDB" id="A0A914KTL8"/>
<feature type="transmembrane region" description="Helical" evidence="1">
    <location>
        <begin position="20"/>
        <end position="41"/>
    </location>
</feature>
<reference evidence="3" key="1">
    <citation type="submission" date="2022-11" db="UniProtKB">
        <authorList>
            <consortium name="WormBaseParasite"/>
        </authorList>
    </citation>
    <scope>IDENTIFICATION</scope>
</reference>
<name>A0A914KTL8_MELIC</name>
<evidence type="ECO:0000256" key="1">
    <source>
        <dbReference type="SAM" id="Phobius"/>
    </source>
</evidence>
<keyword evidence="1" id="KW-0812">Transmembrane</keyword>
<organism evidence="2 3">
    <name type="scientific">Meloidogyne incognita</name>
    <name type="common">Southern root-knot nematode worm</name>
    <name type="synonym">Oxyuris incognita</name>
    <dbReference type="NCBI Taxonomy" id="6306"/>
    <lineage>
        <taxon>Eukaryota</taxon>
        <taxon>Metazoa</taxon>
        <taxon>Ecdysozoa</taxon>
        <taxon>Nematoda</taxon>
        <taxon>Chromadorea</taxon>
        <taxon>Rhabditida</taxon>
        <taxon>Tylenchina</taxon>
        <taxon>Tylenchomorpha</taxon>
        <taxon>Tylenchoidea</taxon>
        <taxon>Meloidogynidae</taxon>
        <taxon>Meloidogyninae</taxon>
        <taxon>Meloidogyne</taxon>
        <taxon>Meloidogyne incognita group</taxon>
    </lineage>
</organism>
<evidence type="ECO:0000313" key="2">
    <source>
        <dbReference type="Proteomes" id="UP000887563"/>
    </source>
</evidence>
<dbReference type="WBParaSite" id="Minc3s00110g04862">
    <property type="protein sequence ID" value="Minc3s00110g04862"/>
    <property type="gene ID" value="Minc3s00110g04862"/>
</dbReference>
<keyword evidence="2" id="KW-1185">Reference proteome</keyword>
<keyword evidence="1" id="KW-1133">Transmembrane helix</keyword>
<accession>A0A914KTL8</accession>
<keyword evidence="1" id="KW-0472">Membrane</keyword>
<sequence>MNPQFFINNFLKFVDPLHFCFHILINFFKGFVWAINSFFYLNQILETMRV</sequence>
<proteinExistence type="predicted"/>
<evidence type="ECO:0000313" key="3">
    <source>
        <dbReference type="WBParaSite" id="Minc3s00110g04862"/>
    </source>
</evidence>
<protein>
    <submittedName>
        <fullName evidence="3">Candidate secreted effector</fullName>
    </submittedName>
</protein>
<dbReference type="Proteomes" id="UP000887563">
    <property type="component" value="Unplaced"/>
</dbReference>